<evidence type="ECO:0000313" key="1">
    <source>
        <dbReference type="EMBL" id="VTJ55411.1"/>
    </source>
</evidence>
<proteinExistence type="predicted"/>
<reference evidence="1" key="1">
    <citation type="submission" date="2019-04" db="EMBL/GenBank/DDBJ databases">
        <authorList>
            <person name="Alioto T."/>
            <person name="Alioto T."/>
        </authorList>
    </citation>
    <scope>NUCLEOTIDE SEQUENCE [LARGE SCALE GENOMIC DNA]</scope>
</reference>
<sequence>MVLNYAVNPDRLLSPAANRLILESGPWGEWRAYLLKDSSVSKTLCSELGGGGFLTDKKRNTSHCFNCCLGLRNLPFPQSFLKGDPGFQIPWGTGLSVETDDPLC</sequence>
<organism evidence="1 2">
    <name type="scientific">Marmota monax</name>
    <name type="common">Woodchuck</name>
    <dbReference type="NCBI Taxonomy" id="9995"/>
    <lineage>
        <taxon>Eukaryota</taxon>
        <taxon>Metazoa</taxon>
        <taxon>Chordata</taxon>
        <taxon>Craniata</taxon>
        <taxon>Vertebrata</taxon>
        <taxon>Euteleostomi</taxon>
        <taxon>Mammalia</taxon>
        <taxon>Eutheria</taxon>
        <taxon>Euarchontoglires</taxon>
        <taxon>Glires</taxon>
        <taxon>Rodentia</taxon>
        <taxon>Sciuromorpha</taxon>
        <taxon>Sciuridae</taxon>
        <taxon>Xerinae</taxon>
        <taxon>Marmotini</taxon>
        <taxon>Marmota</taxon>
    </lineage>
</organism>
<accession>A0A5E4AFD2</accession>
<name>A0A5E4AFD2_MARMO</name>
<dbReference type="EMBL" id="CABDUW010000049">
    <property type="protein sequence ID" value="VTJ55411.1"/>
    <property type="molecule type" value="Genomic_DNA"/>
</dbReference>
<protein>
    <submittedName>
        <fullName evidence="1">Uncharacterized protein</fullName>
    </submittedName>
</protein>
<dbReference type="AlphaFoldDB" id="A0A5E4AFD2"/>
<evidence type="ECO:0000313" key="2">
    <source>
        <dbReference type="Proteomes" id="UP000335636"/>
    </source>
</evidence>
<comment type="caution">
    <text evidence="1">The sequence shown here is derived from an EMBL/GenBank/DDBJ whole genome shotgun (WGS) entry which is preliminary data.</text>
</comment>
<dbReference type="Proteomes" id="UP000335636">
    <property type="component" value="Unassembled WGS sequence"/>
</dbReference>
<gene>
    <name evidence="1" type="ORF">MONAX_5E020356</name>
</gene>
<keyword evidence="2" id="KW-1185">Reference proteome</keyword>